<organism evidence="2 3">
    <name type="scientific">Melipona bicolor</name>
    <dbReference type="NCBI Taxonomy" id="60889"/>
    <lineage>
        <taxon>Eukaryota</taxon>
        <taxon>Metazoa</taxon>
        <taxon>Ecdysozoa</taxon>
        <taxon>Arthropoda</taxon>
        <taxon>Hexapoda</taxon>
        <taxon>Insecta</taxon>
        <taxon>Pterygota</taxon>
        <taxon>Neoptera</taxon>
        <taxon>Endopterygota</taxon>
        <taxon>Hymenoptera</taxon>
        <taxon>Apocrita</taxon>
        <taxon>Aculeata</taxon>
        <taxon>Apoidea</taxon>
        <taxon>Anthophila</taxon>
        <taxon>Apidae</taxon>
        <taxon>Melipona</taxon>
    </lineage>
</organism>
<dbReference type="AlphaFoldDB" id="A0AA40GGE6"/>
<reference evidence="2" key="1">
    <citation type="submission" date="2021-10" db="EMBL/GenBank/DDBJ databases">
        <title>Melipona bicolor Genome sequencing and assembly.</title>
        <authorList>
            <person name="Araujo N.S."/>
            <person name="Arias M.C."/>
        </authorList>
    </citation>
    <scope>NUCLEOTIDE SEQUENCE</scope>
    <source>
        <strain evidence="2">USP_2M_L1-L4_2017</strain>
        <tissue evidence="2">Whole body</tissue>
    </source>
</reference>
<dbReference type="Proteomes" id="UP001177670">
    <property type="component" value="Unassembled WGS sequence"/>
</dbReference>
<dbReference type="EMBL" id="JAHYIQ010000001">
    <property type="protein sequence ID" value="KAK1136750.1"/>
    <property type="molecule type" value="Genomic_DNA"/>
</dbReference>
<sequence length="122" mass="14030">MIAIDDSTSNEGIEQERTETDVDALLNAEQSTGNAHLRFSSAVRSLFLQRKIEPGSVTMNGYFANEEENEEENKEDSPRRREDHSWIHRSRKLSSIVLKQSGDRQKRTFPALFHGQRLENGR</sequence>
<feature type="compositionally biased region" description="Basic and acidic residues" evidence="1">
    <location>
        <begin position="75"/>
        <end position="86"/>
    </location>
</feature>
<evidence type="ECO:0000313" key="3">
    <source>
        <dbReference type="Proteomes" id="UP001177670"/>
    </source>
</evidence>
<comment type="caution">
    <text evidence="2">The sequence shown here is derived from an EMBL/GenBank/DDBJ whole genome shotgun (WGS) entry which is preliminary data.</text>
</comment>
<feature type="compositionally biased region" description="Acidic residues" evidence="1">
    <location>
        <begin position="65"/>
        <end position="74"/>
    </location>
</feature>
<protein>
    <submittedName>
        <fullName evidence="2">Uncharacterized protein</fullName>
    </submittedName>
</protein>
<proteinExistence type="predicted"/>
<feature type="region of interest" description="Disordered" evidence="1">
    <location>
        <begin position="99"/>
        <end position="122"/>
    </location>
</feature>
<evidence type="ECO:0000256" key="1">
    <source>
        <dbReference type="SAM" id="MobiDB-lite"/>
    </source>
</evidence>
<keyword evidence="3" id="KW-1185">Reference proteome</keyword>
<name>A0AA40GGE6_9HYME</name>
<feature type="region of interest" description="Disordered" evidence="1">
    <location>
        <begin position="59"/>
        <end position="86"/>
    </location>
</feature>
<evidence type="ECO:0000313" key="2">
    <source>
        <dbReference type="EMBL" id="KAK1136750.1"/>
    </source>
</evidence>
<gene>
    <name evidence="2" type="ORF">K0M31_001288</name>
</gene>
<accession>A0AA40GGE6</accession>